<evidence type="ECO:0000313" key="3">
    <source>
        <dbReference type="EMBL" id="MBB5211023.1"/>
    </source>
</evidence>
<dbReference type="PANTHER" id="PTHR34703:SF1">
    <property type="entry name" value="ANTIPORTER SUBUNIT MNHG2-RELATED"/>
    <property type="match status" value="1"/>
</dbReference>
<keyword evidence="2" id="KW-0812">Transmembrane</keyword>
<organism evidence="3 4">
    <name type="scientific">Microbulbifer hydrolyticus</name>
    <dbReference type="NCBI Taxonomy" id="48074"/>
    <lineage>
        <taxon>Bacteria</taxon>
        <taxon>Pseudomonadati</taxon>
        <taxon>Pseudomonadota</taxon>
        <taxon>Gammaproteobacteria</taxon>
        <taxon>Cellvibrionales</taxon>
        <taxon>Microbulbiferaceae</taxon>
        <taxon>Microbulbifer</taxon>
    </lineage>
</organism>
<feature type="region of interest" description="Disordered" evidence="1">
    <location>
        <begin position="95"/>
        <end position="138"/>
    </location>
</feature>
<comment type="caution">
    <text evidence="3">The sequence shown here is derived from an EMBL/GenBank/DDBJ whole genome shotgun (WGS) entry which is preliminary data.</text>
</comment>
<dbReference type="Proteomes" id="UP000563601">
    <property type="component" value="Unassembled WGS sequence"/>
</dbReference>
<name>A0AA89PIC7_9GAMM</name>
<dbReference type="AlphaFoldDB" id="A0AA89PIC7"/>
<feature type="transmembrane region" description="Helical" evidence="2">
    <location>
        <begin position="6"/>
        <end position="29"/>
    </location>
</feature>
<proteinExistence type="predicted"/>
<evidence type="ECO:0000256" key="1">
    <source>
        <dbReference type="SAM" id="MobiDB-lite"/>
    </source>
</evidence>
<dbReference type="GO" id="GO:0015385">
    <property type="term" value="F:sodium:proton antiporter activity"/>
    <property type="evidence" value="ECO:0007669"/>
    <property type="project" value="TreeGrafter"/>
</dbReference>
<evidence type="ECO:0000313" key="4">
    <source>
        <dbReference type="Proteomes" id="UP000563601"/>
    </source>
</evidence>
<sequence>MIESLLTFASGLLLMLGCFFVLTGAVGLLKFPDFYSRMHAAGVTDTLATFLILCGLMLTAGWSLALFKLGLIMLFIFFTSPTASHALARSAQLSAQRLSPAQEDADGSPRPESPQPQLASPPESAPNAEIEAADSSRV</sequence>
<protein>
    <submittedName>
        <fullName evidence="3">Multicomponent Na+:H+ antiporter subunit G</fullName>
    </submittedName>
</protein>
<accession>A0AA89PIC7</accession>
<gene>
    <name evidence="3" type="ORF">HNQ53_001241</name>
</gene>
<keyword evidence="2" id="KW-1133">Transmembrane helix</keyword>
<keyword evidence="2" id="KW-0472">Membrane</keyword>
<evidence type="ECO:0000256" key="2">
    <source>
        <dbReference type="SAM" id="Phobius"/>
    </source>
</evidence>
<dbReference type="PANTHER" id="PTHR34703">
    <property type="entry name" value="ANTIPORTER SUBUNIT MNHG2-RELATED"/>
    <property type="match status" value="1"/>
</dbReference>
<dbReference type="RefSeq" id="WP_237567812.1">
    <property type="nucleotide sequence ID" value="NZ_CP047491.1"/>
</dbReference>
<dbReference type="NCBIfam" id="TIGR01300">
    <property type="entry name" value="CPA3_mnhG_phaG"/>
    <property type="match status" value="1"/>
</dbReference>
<dbReference type="InterPro" id="IPR005133">
    <property type="entry name" value="PhaG_MnhG_YufB"/>
</dbReference>
<dbReference type="EMBL" id="JACHHR010000002">
    <property type="protein sequence ID" value="MBB5211023.1"/>
    <property type="molecule type" value="Genomic_DNA"/>
</dbReference>
<dbReference type="Pfam" id="PF03334">
    <property type="entry name" value="PhaG_MnhG_YufB"/>
    <property type="match status" value="1"/>
</dbReference>
<feature type="transmembrane region" description="Helical" evidence="2">
    <location>
        <begin position="41"/>
        <end position="63"/>
    </location>
</feature>
<reference evidence="3 4" key="1">
    <citation type="submission" date="2020-08" db="EMBL/GenBank/DDBJ databases">
        <title>Genomic Encyclopedia of Type Strains, Phase IV (KMG-IV): sequencing the most valuable type-strain genomes for metagenomic binning, comparative biology and taxonomic classification.</title>
        <authorList>
            <person name="Goeker M."/>
        </authorList>
    </citation>
    <scope>NUCLEOTIDE SEQUENCE [LARGE SCALE GENOMIC DNA]</scope>
    <source>
        <strain evidence="3 4">DSM 11525</strain>
    </source>
</reference>